<keyword evidence="7 12" id="KW-0863">Zinc-finger</keyword>
<evidence type="ECO:0000256" key="6">
    <source>
        <dbReference type="ARBA" id="ARBA00022723"/>
    </source>
</evidence>
<dbReference type="Pfam" id="PF01807">
    <property type="entry name" value="Zn_ribbon_DnaG"/>
    <property type="match status" value="1"/>
</dbReference>
<keyword evidence="5 12" id="KW-0235">DNA replication</keyword>
<evidence type="ECO:0000256" key="11">
    <source>
        <dbReference type="ARBA" id="ARBA00023163"/>
    </source>
</evidence>
<gene>
    <name evidence="12" type="primary">dnaG</name>
    <name evidence="15" type="ORF">DWW57_15250</name>
</gene>
<dbReference type="Pfam" id="PF10410">
    <property type="entry name" value="DnaB_bind"/>
    <property type="match status" value="1"/>
</dbReference>
<sequence>MIDQATIQKIFDAADIYEVISDFVSLKKRGVNYVGCCPFHNEKTGSFTVSPSKGIYKCFGCGKGGNAVNFIMEHEQLSYVEALRWLAAKYNIIIEEKELSEHEKQEKSERESMLIVTNYAEEFFVQQLLHTDEGKSVGLGYFRRRGLDDRTIEKFGLGYCPEAWDGFTKAALEKGYKKEFLVKTGLTIESERGLFDRFRARVMFPIRDLAGKIIAFGGRIMTNDKKSAKYLNSPESEIYHKSRTLYGIYFAKKSIVQHNRCYLVEGYLDVISFHQKGIENTVASSGTSLTIEQIRLIRRLTPNVTIIYDGDAAGIKASLRGIDLVLEEGLNVRVVSLPDGEDPDSYAQAHTAEEVLEYISGHETDFIHFKTKLLLTQAGSDPIERAKLITDIVRSISLIPDTITRSVYVQETANQMKVEEKLLYNEIARIRKEKVGDPTPLPYKSPTQQPPRVTLTPAKTVQVTPCDTEEMVLVRYLLLFGGQELYEEERDGMPYSVTVGEYIIHELAEDELEMLNPRLREIQNEYRKNYRNPGFIPSKYFIGNPDVSICELVADILSEPYELSKLWTLKDSSMRTEEMMLDELLPKIVDNYKMRRIEILCREADEKILEFQNAGDMERLVEWIKKKNAMIKVRSRINEKLKRTI</sequence>
<evidence type="ECO:0000313" key="16">
    <source>
        <dbReference type="Proteomes" id="UP000284243"/>
    </source>
</evidence>
<evidence type="ECO:0000256" key="5">
    <source>
        <dbReference type="ARBA" id="ARBA00022705"/>
    </source>
</evidence>
<feature type="zinc finger region" description="CHC2-type" evidence="12 14">
    <location>
        <begin position="37"/>
        <end position="61"/>
    </location>
</feature>
<dbReference type="InterPro" id="IPR006295">
    <property type="entry name" value="DNA_primase_DnaG"/>
</dbReference>
<dbReference type="PIRSF" id="PIRSF002811">
    <property type="entry name" value="DnaG"/>
    <property type="match status" value="1"/>
</dbReference>
<comment type="subunit">
    <text evidence="12">Monomer. Interacts with DnaB.</text>
</comment>
<dbReference type="SUPFAM" id="SSF56731">
    <property type="entry name" value="DNA primase core"/>
    <property type="match status" value="1"/>
</dbReference>
<dbReference type="Gene3D" id="3.90.980.10">
    <property type="entry name" value="DNA primase, catalytic core, N-terminal domain"/>
    <property type="match status" value="1"/>
</dbReference>
<keyword evidence="11 12" id="KW-0804">Transcription</keyword>
<dbReference type="InterPro" id="IPR037068">
    <property type="entry name" value="DNA_primase_core_N_sf"/>
</dbReference>
<dbReference type="AlphaFoldDB" id="A0A412TLN3"/>
<comment type="caution">
    <text evidence="15">The sequence shown here is derived from an EMBL/GenBank/DDBJ whole genome shotgun (WGS) entry which is preliminary data.</text>
</comment>
<dbReference type="FunFam" id="3.40.1360.10:FF:000002">
    <property type="entry name" value="DNA primase"/>
    <property type="match status" value="1"/>
</dbReference>
<dbReference type="Proteomes" id="UP000284243">
    <property type="component" value="Unassembled WGS sequence"/>
</dbReference>
<dbReference type="RefSeq" id="WP_046450640.1">
    <property type="nucleotide sequence ID" value="NZ_JADNIQ010000023.1"/>
</dbReference>
<dbReference type="InterPro" id="IPR030846">
    <property type="entry name" value="DnaG_bac"/>
</dbReference>
<name>A0A412TLN3_9BACT</name>
<comment type="catalytic activity">
    <reaction evidence="12">
        <text>ssDNA + n NTP = ssDNA/pppN(pN)n-1 hybrid + (n-1) diphosphate.</text>
        <dbReference type="EC" id="2.7.7.101"/>
    </reaction>
</comment>
<dbReference type="PROSITE" id="PS50880">
    <property type="entry name" value="TOPRIM"/>
    <property type="match status" value="1"/>
</dbReference>
<dbReference type="InterPro" id="IPR019475">
    <property type="entry name" value="DNA_primase_DnaB-bd"/>
</dbReference>
<proteinExistence type="inferred from homology"/>
<dbReference type="GO" id="GO:0003899">
    <property type="term" value="F:DNA-directed RNA polymerase activity"/>
    <property type="evidence" value="ECO:0007669"/>
    <property type="project" value="UniProtKB-UniRule"/>
</dbReference>
<comment type="similarity">
    <text evidence="12 13">Belongs to the DnaG primase family.</text>
</comment>
<keyword evidence="8 12" id="KW-0862">Zinc</keyword>
<keyword evidence="2 12" id="KW-0639">Primosome</keyword>
<evidence type="ECO:0000256" key="7">
    <source>
        <dbReference type="ARBA" id="ARBA00022771"/>
    </source>
</evidence>
<dbReference type="InterPro" id="IPR002694">
    <property type="entry name" value="Znf_CHC2"/>
</dbReference>
<comment type="domain">
    <text evidence="12">Contains an N-terminal zinc-binding domain, a central core domain that contains the primase activity, and a C-terminal DnaB-binding domain.</text>
</comment>
<evidence type="ECO:0000313" key="15">
    <source>
        <dbReference type="EMBL" id="RGU54661.1"/>
    </source>
</evidence>
<dbReference type="Gene3D" id="3.40.1360.10">
    <property type="match status" value="1"/>
</dbReference>
<evidence type="ECO:0000256" key="2">
    <source>
        <dbReference type="ARBA" id="ARBA00022515"/>
    </source>
</evidence>
<evidence type="ECO:0000256" key="1">
    <source>
        <dbReference type="ARBA" id="ARBA00022478"/>
    </source>
</evidence>
<dbReference type="PANTHER" id="PTHR30313:SF2">
    <property type="entry name" value="DNA PRIMASE"/>
    <property type="match status" value="1"/>
</dbReference>
<dbReference type="InterPro" id="IPR013264">
    <property type="entry name" value="DNAG_N"/>
</dbReference>
<dbReference type="GO" id="GO:0006269">
    <property type="term" value="P:DNA replication, synthesis of primer"/>
    <property type="evidence" value="ECO:0007669"/>
    <property type="project" value="UniProtKB-UniRule"/>
</dbReference>
<keyword evidence="3 12" id="KW-0808">Transferase</keyword>
<evidence type="ECO:0000256" key="9">
    <source>
        <dbReference type="ARBA" id="ARBA00022842"/>
    </source>
</evidence>
<dbReference type="InterPro" id="IPR050219">
    <property type="entry name" value="DnaG_primase"/>
</dbReference>
<dbReference type="SMART" id="SM00493">
    <property type="entry name" value="TOPRIM"/>
    <property type="match status" value="1"/>
</dbReference>
<keyword evidence="10 12" id="KW-0238">DNA-binding</keyword>
<protein>
    <recommendedName>
        <fullName evidence="12 13">DNA primase</fullName>
        <ecNumber evidence="12">2.7.7.101</ecNumber>
    </recommendedName>
</protein>
<dbReference type="Gene3D" id="3.90.580.10">
    <property type="entry name" value="Zinc finger, CHC2-type domain"/>
    <property type="match status" value="1"/>
</dbReference>
<dbReference type="Pfam" id="PF13155">
    <property type="entry name" value="Toprim_2"/>
    <property type="match status" value="1"/>
</dbReference>
<dbReference type="SUPFAM" id="SSF57783">
    <property type="entry name" value="Zinc beta-ribbon"/>
    <property type="match status" value="1"/>
</dbReference>
<dbReference type="InterPro" id="IPR006171">
    <property type="entry name" value="TOPRIM_dom"/>
</dbReference>
<dbReference type="GO" id="GO:0008270">
    <property type="term" value="F:zinc ion binding"/>
    <property type="evidence" value="ECO:0007669"/>
    <property type="project" value="UniProtKB-UniRule"/>
</dbReference>
<dbReference type="GO" id="GO:0003677">
    <property type="term" value="F:DNA binding"/>
    <property type="evidence" value="ECO:0007669"/>
    <property type="project" value="UniProtKB-KW"/>
</dbReference>
<dbReference type="GO" id="GO:0000428">
    <property type="term" value="C:DNA-directed RNA polymerase complex"/>
    <property type="evidence" value="ECO:0007669"/>
    <property type="project" value="UniProtKB-KW"/>
</dbReference>
<evidence type="ECO:0000256" key="13">
    <source>
        <dbReference type="PIRNR" id="PIRNR002811"/>
    </source>
</evidence>
<dbReference type="InterPro" id="IPR034151">
    <property type="entry name" value="TOPRIM_DnaG_bac"/>
</dbReference>
<evidence type="ECO:0000256" key="12">
    <source>
        <dbReference type="HAMAP-Rule" id="MF_00974"/>
    </source>
</evidence>
<organism evidence="15 16">
    <name type="scientific">Odoribacter splanchnicus</name>
    <dbReference type="NCBI Taxonomy" id="28118"/>
    <lineage>
        <taxon>Bacteria</taxon>
        <taxon>Pseudomonadati</taxon>
        <taxon>Bacteroidota</taxon>
        <taxon>Bacteroidia</taxon>
        <taxon>Bacteroidales</taxon>
        <taxon>Odoribacteraceae</taxon>
        <taxon>Odoribacter</taxon>
    </lineage>
</organism>
<dbReference type="InterPro" id="IPR036977">
    <property type="entry name" value="DNA_primase_Znf_CHC2"/>
</dbReference>
<dbReference type="EMBL" id="QRYC01000027">
    <property type="protein sequence ID" value="RGU54661.1"/>
    <property type="molecule type" value="Genomic_DNA"/>
</dbReference>
<accession>A0A412TLN3</accession>
<evidence type="ECO:0000256" key="14">
    <source>
        <dbReference type="PIRSR" id="PIRSR002811-1"/>
    </source>
</evidence>
<dbReference type="CDD" id="cd03364">
    <property type="entry name" value="TOPRIM_DnaG_primases"/>
    <property type="match status" value="1"/>
</dbReference>
<dbReference type="FunFam" id="3.90.580.10:FF:000001">
    <property type="entry name" value="DNA primase"/>
    <property type="match status" value="1"/>
</dbReference>
<comment type="function">
    <text evidence="12 13">RNA polymerase that catalyzes the synthesis of short RNA molecules used as primers for DNA polymerase during DNA replication.</text>
</comment>
<dbReference type="HAMAP" id="MF_00974">
    <property type="entry name" value="DNA_primase_DnaG"/>
    <property type="match status" value="1"/>
</dbReference>
<dbReference type="NCBIfam" id="TIGR01391">
    <property type="entry name" value="dnaG"/>
    <property type="match status" value="1"/>
</dbReference>
<dbReference type="GO" id="GO:1990077">
    <property type="term" value="C:primosome complex"/>
    <property type="evidence" value="ECO:0007669"/>
    <property type="project" value="UniProtKB-KW"/>
</dbReference>
<keyword evidence="9" id="KW-0460">Magnesium</keyword>
<evidence type="ECO:0000256" key="4">
    <source>
        <dbReference type="ARBA" id="ARBA00022695"/>
    </source>
</evidence>
<reference evidence="15 16" key="1">
    <citation type="submission" date="2018-08" db="EMBL/GenBank/DDBJ databases">
        <title>A genome reference for cultivated species of the human gut microbiota.</title>
        <authorList>
            <person name="Zou Y."/>
            <person name="Xue W."/>
            <person name="Luo G."/>
        </authorList>
    </citation>
    <scope>NUCLEOTIDE SEQUENCE [LARGE SCALE GENOMIC DNA]</scope>
    <source>
        <strain evidence="15 16">AF16-14</strain>
    </source>
</reference>
<dbReference type="SMART" id="SM00400">
    <property type="entry name" value="ZnF_CHCC"/>
    <property type="match status" value="1"/>
</dbReference>
<keyword evidence="1 12" id="KW-0240">DNA-directed RNA polymerase</keyword>
<evidence type="ECO:0000256" key="3">
    <source>
        <dbReference type="ARBA" id="ARBA00022679"/>
    </source>
</evidence>
<keyword evidence="4 12" id="KW-0548">Nucleotidyltransferase</keyword>
<evidence type="ECO:0000256" key="10">
    <source>
        <dbReference type="ARBA" id="ARBA00023125"/>
    </source>
</evidence>
<keyword evidence="6 12" id="KW-0479">Metal-binding</keyword>
<dbReference type="Pfam" id="PF08275">
    <property type="entry name" value="DNAG_N"/>
    <property type="match status" value="1"/>
</dbReference>
<comment type="cofactor">
    <cofactor evidence="12 13 14">
        <name>Zn(2+)</name>
        <dbReference type="ChEBI" id="CHEBI:29105"/>
    </cofactor>
    <text evidence="12 13 14">Binds 1 zinc ion per monomer.</text>
</comment>
<dbReference type="GO" id="GO:0005737">
    <property type="term" value="C:cytoplasm"/>
    <property type="evidence" value="ECO:0007669"/>
    <property type="project" value="TreeGrafter"/>
</dbReference>
<evidence type="ECO:0000256" key="8">
    <source>
        <dbReference type="ARBA" id="ARBA00022833"/>
    </source>
</evidence>
<dbReference type="PANTHER" id="PTHR30313">
    <property type="entry name" value="DNA PRIMASE"/>
    <property type="match status" value="1"/>
</dbReference>
<dbReference type="EC" id="2.7.7.101" evidence="12"/>